<gene>
    <name evidence="2" type="ORF">CISIN_1g0165311mg</name>
</gene>
<evidence type="ECO:0000256" key="1">
    <source>
        <dbReference type="SAM" id="Phobius"/>
    </source>
</evidence>
<dbReference type="Proteomes" id="UP000027120">
    <property type="component" value="Unassembled WGS sequence"/>
</dbReference>
<protein>
    <submittedName>
        <fullName evidence="2">Uncharacterized protein</fullName>
    </submittedName>
</protein>
<feature type="transmembrane region" description="Helical" evidence="1">
    <location>
        <begin position="129"/>
        <end position="150"/>
    </location>
</feature>
<feature type="non-terminal residue" evidence="2">
    <location>
        <position position="1"/>
    </location>
</feature>
<feature type="transmembrane region" description="Helical" evidence="1">
    <location>
        <begin position="12"/>
        <end position="37"/>
    </location>
</feature>
<name>A0A067DVZ3_CITSI</name>
<dbReference type="EMBL" id="KK785434">
    <property type="protein sequence ID" value="KDO42776.1"/>
    <property type="molecule type" value="Genomic_DNA"/>
</dbReference>
<proteinExistence type="predicted"/>
<dbReference type="STRING" id="2711.A0A067DVZ3"/>
<keyword evidence="1" id="KW-0812">Transmembrane</keyword>
<keyword evidence="3" id="KW-1185">Reference proteome</keyword>
<dbReference type="EMBL" id="KK785434">
    <property type="protein sequence ID" value="KDO42777.1"/>
    <property type="molecule type" value="Genomic_DNA"/>
</dbReference>
<organism evidence="2 3">
    <name type="scientific">Citrus sinensis</name>
    <name type="common">Sweet orange</name>
    <name type="synonym">Citrus aurantium var. sinensis</name>
    <dbReference type="NCBI Taxonomy" id="2711"/>
    <lineage>
        <taxon>Eukaryota</taxon>
        <taxon>Viridiplantae</taxon>
        <taxon>Streptophyta</taxon>
        <taxon>Embryophyta</taxon>
        <taxon>Tracheophyta</taxon>
        <taxon>Spermatophyta</taxon>
        <taxon>Magnoliopsida</taxon>
        <taxon>eudicotyledons</taxon>
        <taxon>Gunneridae</taxon>
        <taxon>Pentapetalae</taxon>
        <taxon>rosids</taxon>
        <taxon>malvids</taxon>
        <taxon>Sapindales</taxon>
        <taxon>Rutaceae</taxon>
        <taxon>Aurantioideae</taxon>
        <taxon>Citrus</taxon>
    </lineage>
</organism>
<keyword evidence="1" id="KW-1133">Transmembrane helix</keyword>
<keyword evidence="1" id="KW-0472">Membrane</keyword>
<evidence type="ECO:0000313" key="2">
    <source>
        <dbReference type="EMBL" id="KDO42776.1"/>
    </source>
</evidence>
<reference evidence="2 3" key="1">
    <citation type="submission" date="2014-04" db="EMBL/GenBank/DDBJ databases">
        <authorList>
            <consortium name="International Citrus Genome Consortium"/>
            <person name="Gmitter F."/>
            <person name="Chen C."/>
            <person name="Farmerie W."/>
            <person name="Harkins T."/>
            <person name="Desany B."/>
            <person name="Mohiuddin M."/>
            <person name="Kodira C."/>
            <person name="Borodovsky M."/>
            <person name="Lomsadze A."/>
            <person name="Burns P."/>
            <person name="Jenkins J."/>
            <person name="Prochnik S."/>
            <person name="Shu S."/>
            <person name="Chapman J."/>
            <person name="Pitluck S."/>
            <person name="Schmutz J."/>
            <person name="Rokhsar D."/>
        </authorList>
    </citation>
    <scope>NUCLEOTIDE SEQUENCE</scope>
</reference>
<dbReference type="AlphaFoldDB" id="A0A067DVZ3"/>
<evidence type="ECO:0000313" key="3">
    <source>
        <dbReference type="Proteomes" id="UP000027120"/>
    </source>
</evidence>
<sequence>VTRPFAEHITYFVLFATPLITTALTGAGSIVPAFGYITYIDLMNNMGHCNFGLIPKWLFTIFPPLKYLMYTPSPLTASYAAPGELLDDSLDVVYLTHLTTPESIYHMRLGLASLASKPHQHASSEWYKWLLWPVTLFSMMITWIYGRTFVVERNRLNKLKLQTWAKSKYNMQYFSQQPNESINRLIEEAILEAEEKGARVISLGLLNQGEELNRYGGLFVHKNPELKIKVVDGSSLAVAVLTNSIPAEQPKWSLEAFSLRLLMPLPLPYAKREFR</sequence>
<accession>A0A067DVZ3</accession>